<feature type="region of interest" description="Disordered" evidence="1">
    <location>
        <begin position="216"/>
        <end position="245"/>
    </location>
</feature>
<feature type="region of interest" description="Disordered" evidence="1">
    <location>
        <begin position="331"/>
        <end position="382"/>
    </location>
</feature>
<feature type="region of interest" description="Disordered" evidence="1">
    <location>
        <begin position="273"/>
        <end position="311"/>
    </location>
</feature>
<proteinExistence type="predicted"/>
<reference evidence="3" key="1">
    <citation type="submission" date="2022-11" db="UniProtKB">
        <authorList>
            <consortium name="WormBaseParasite"/>
        </authorList>
    </citation>
    <scope>IDENTIFICATION</scope>
</reference>
<keyword evidence="2" id="KW-1185">Reference proteome</keyword>
<feature type="compositionally biased region" description="Acidic residues" evidence="1">
    <location>
        <begin position="224"/>
        <end position="236"/>
    </location>
</feature>
<dbReference type="AlphaFoldDB" id="A0A914GVX4"/>
<dbReference type="Proteomes" id="UP000887572">
    <property type="component" value="Unplaced"/>
</dbReference>
<evidence type="ECO:0000313" key="3">
    <source>
        <dbReference type="WBParaSite" id="Gr19_v10_g11829.t3"/>
    </source>
</evidence>
<evidence type="ECO:0000256" key="1">
    <source>
        <dbReference type="SAM" id="MobiDB-lite"/>
    </source>
</evidence>
<name>A0A914GVX4_GLORO</name>
<sequence>MAFKDFCKKRRAPRLLNSPTHSFRSPNWGRGWLLSVGRLLNAHKSALNYSPICADDDQPQPANRQRITRIMRRLHVQIFVDINWILGKQFTEEQMVLDRRTASIRRPGLPKSRVPPVVAQRHTIAEPNFGKKSRNWLPTAAKQHHQFVTKESNSALRERETGSWRHIQLYSTNVPSSFHVQNLKASGHNGLIPRSKSRSFEECPRVTRVQHATAWRRARSEKFVEEEEEEEEEAETDNQSARLQFEGVRYCPPPPPRRPRHAHLQRFFRSADAASASSTTTTATNGSITGCGGCSSTVSGNSSSTTMPTMEEGRRMAACWRARKPTNRLYRSVDDDYGGRDQRDRRRGVPILNDHRRLLPDVPTKMPKKSQGQFPPASFVPRLSPYTMPPPYSYRIPSVQRADPSPLARFNSLNRAKPLRRDFSVDRRTESLFRHFVRPDPFEIL</sequence>
<organism evidence="2 3">
    <name type="scientific">Globodera rostochiensis</name>
    <name type="common">Golden nematode worm</name>
    <name type="synonym">Heterodera rostochiensis</name>
    <dbReference type="NCBI Taxonomy" id="31243"/>
    <lineage>
        <taxon>Eukaryota</taxon>
        <taxon>Metazoa</taxon>
        <taxon>Ecdysozoa</taxon>
        <taxon>Nematoda</taxon>
        <taxon>Chromadorea</taxon>
        <taxon>Rhabditida</taxon>
        <taxon>Tylenchina</taxon>
        <taxon>Tylenchomorpha</taxon>
        <taxon>Tylenchoidea</taxon>
        <taxon>Heteroderidae</taxon>
        <taxon>Heteroderinae</taxon>
        <taxon>Globodera</taxon>
    </lineage>
</organism>
<evidence type="ECO:0000313" key="2">
    <source>
        <dbReference type="Proteomes" id="UP000887572"/>
    </source>
</evidence>
<protein>
    <submittedName>
        <fullName evidence="3">Uncharacterized protein</fullName>
    </submittedName>
</protein>
<dbReference type="WBParaSite" id="Gr19_v10_g11829.t3">
    <property type="protein sequence ID" value="Gr19_v10_g11829.t3"/>
    <property type="gene ID" value="Gr19_v10_g11829"/>
</dbReference>
<accession>A0A914GVX4</accession>
<feature type="compositionally biased region" description="Low complexity" evidence="1">
    <location>
        <begin position="273"/>
        <end position="306"/>
    </location>
</feature>
<feature type="compositionally biased region" description="Basic and acidic residues" evidence="1">
    <location>
        <begin position="331"/>
        <end position="344"/>
    </location>
</feature>